<dbReference type="KEGG" id="step:IC006_2047"/>
<reference evidence="4 6" key="2">
    <citation type="journal article" date="2020" name="Int. J. Syst. Evol. Microbiol.">
        <title>Sulfuracidifex tepidarius gen. nov., sp. nov. and transfer of Sulfolobus metallicus Huber and Stetter 1992 to the genus Sulfuracidifex as Sulfuracidifex metallicus comb. nov.</title>
        <authorList>
            <person name="Itoh T."/>
            <person name="Miura T."/>
            <person name="Sakai H.D."/>
            <person name="Kato S."/>
            <person name="Ohkuma M."/>
            <person name="Takashina T."/>
        </authorList>
    </citation>
    <scope>NUCLEOTIDE SEQUENCE [LARGE SCALE GENOMIC DNA]</scope>
    <source>
        <strain evidence="4 6">IC-006</strain>
        <strain evidence="5">IC-007</strain>
    </source>
</reference>
<gene>
    <name evidence="4" type="ORF">IC006_2047</name>
    <name evidence="5" type="ORF">IC007_2055</name>
</gene>
<accession>A0A510E4R7</accession>
<keyword evidence="3" id="KW-0472">Membrane</keyword>
<dbReference type="SUPFAM" id="SSF53448">
    <property type="entry name" value="Nucleotide-diphospho-sugar transferases"/>
    <property type="match status" value="1"/>
</dbReference>
<dbReference type="Proteomes" id="UP000322983">
    <property type="component" value="Chromosome"/>
</dbReference>
<evidence type="ECO:0000313" key="4">
    <source>
        <dbReference type="EMBL" id="BBG24713.1"/>
    </source>
</evidence>
<dbReference type="STRING" id="1294262.GCA_001316085_01725"/>
<sequence>MLQVLLLILSLAMSSWSAYNSFLAIRGVTWKPIEGREYSGVRFSILVPAKNEGQVLPRLLDRLVNMEYDKSKYDIMVMQDGSTDDTEEQCKRYEAKYDNLKCISLSPSNVVNGKSRALNYAVSISKGEVIGVFDADSIPKIDVLSIVAPKFSDPKVGAVQGRLIPVNVRESLTSRFASLEELLYEYSIAGRARSGLFVPLEGTCSFIRKDVLLSLGGWDENGLTEDLDLSLKIHALGLKVVYSPNAITWREVPVKFRVLWKQRIRWYRGHFEVSLKVTKKINKKVIDGMIITLSPVFMVISVVNYGLFLLYPFSVMYFIASALLSIATLMSFLISVAISRRHMIEPLFPVLSLAYIDFIILMNFYAMTLELLHAKKVWVKTERSGKI</sequence>
<dbReference type="Pfam" id="PF13641">
    <property type="entry name" value="Glyco_tranf_2_3"/>
    <property type="match status" value="1"/>
</dbReference>
<reference evidence="7" key="1">
    <citation type="submission" date="2018-09" db="EMBL/GenBank/DDBJ databases">
        <title>Complete Genome Sequencing of Sulfolobus sp. JCM 16834.</title>
        <authorList>
            <person name="Kato S."/>
            <person name="Itoh T."/>
            <person name="Ohkuma M."/>
        </authorList>
    </citation>
    <scope>NUCLEOTIDE SEQUENCE [LARGE SCALE GENOMIC DNA]</scope>
    <source>
        <strain evidence="7">IC-007</strain>
    </source>
</reference>
<dbReference type="EMBL" id="AP018929">
    <property type="protein sequence ID" value="BBG24713.1"/>
    <property type="molecule type" value="Genomic_DNA"/>
</dbReference>
<dbReference type="PANTHER" id="PTHR43630">
    <property type="entry name" value="POLY-BETA-1,6-N-ACETYL-D-GLUCOSAMINE SYNTHASE"/>
    <property type="match status" value="1"/>
</dbReference>
<proteinExistence type="predicted"/>
<dbReference type="Gene3D" id="3.90.550.10">
    <property type="entry name" value="Spore Coat Polysaccharide Biosynthesis Protein SpsA, Chain A"/>
    <property type="match status" value="1"/>
</dbReference>
<evidence type="ECO:0000313" key="5">
    <source>
        <dbReference type="EMBL" id="BBG27501.1"/>
    </source>
</evidence>
<evidence type="ECO:0000256" key="3">
    <source>
        <dbReference type="SAM" id="Phobius"/>
    </source>
</evidence>
<dbReference type="CDD" id="cd06423">
    <property type="entry name" value="CESA_like"/>
    <property type="match status" value="1"/>
</dbReference>
<dbReference type="AlphaFoldDB" id="A0A510DWV5"/>
<dbReference type="OrthoDB" id="46222at2157"/>
<dbReference type="GeneID" id="41718387"/>
<keyword evidence="3" id="KW-1133">Transmembrane helix</keyword>
<protein>
    <submittedName>
        <fullName evidence="4">Glycosyltransferase AglE</fullName>
    </submittedName>
</protein>
<dbReference type="InterPro" id="IPR029044">
    <property type="entry name" value="Nucleotide-diphossugar_trans"/>
</dbReference>
<dbReference type="PANTHER" id="PTHR43630:SF1">
    <property type="entry name" value="POLY-BETA-1,6-N-ACETYL-D-GLUCOSAMINE SYNTHASE"/>
    <property type="match status" value="1"/>
</dbReference>
<evidence type="ECO:0000313" key="7">
    <source>
        <dbReference type="Proteomes" id="UP000325030"/>
    </source>
</evidence>
<keyword evidence="3" id="KW-0812">Transmembrane</keyword>
<name>A0A510DWV5_9CREN</name>
<accession>A0A510DWV5</accession>
<evidence type="ECO:0000313" key="6">
    <source>
        <dbReference type="Proteomes" id="UP000322983"/>
    </source>
</evidence>
<dbReference type="GO" id="GO:0016757">
    <property type="term" value="F:glycosyltransferase activity"/>
    <property type="evidence" value="ECO:0007669"/>
    <property type="project" value="UniProtKB-KW"/>
</dbReference>
<feature type="transmembrane region" description="Helical" evidence="3">
    <location>
        <begin position="350"/>
        <end position="372"/>
    </location>
</feature>
<dbReference type="Proteomes" id="UP000325030">
    <property type="component" value="Chromosome"/>
</dbReference>
<feature type="transmembrane region" description="Helical" evidence="3">
    <location>
        <begin position="317"/>
        <end position="338"/>
    </location>
</feature>
<dbReference type="RefSeq" id="WP_054845978.1">
    <property type="nucleotide sequence ID" value="NZ_AP018929.1"/>
</dbReference>
<feature type="transmembrane region" description="Helical" evidence="3">
    <location>
        <begin position="289"/>
        <end position="310"/>
    </location>
</feature>
<evidence type="ECO:0000256" key="1">
    <source>
        <dbReference type="ARBA" id="ARBA00022676"/>
    </source>
</evidence>
<keyword evidence="6" id="KW-1185">Reference proteome</keyword>
<evidence type="ECO:0000256" key="2">
    <source>
        <dbReference type="ARBA" id="ARBA00022679"/>
    </source>
</evidence>
<organism evidence="4 6">
    <name type="scientific">Sulfuracidifex tepidarius</name>
    <dbReference type="NCBI Taxonomy" id="1294262"/>
    <lineage>
        <taxon>Archaea</taxon>
        <taxon>Thermoproteota</taxon>
        <taxon>Thermoprotei</taxon>
        <taxon>Sulfolobales</taxon>
        <taxon>Sulfolobaceae</taxon>
        <taxon>Sulfuracidifex</taxon>
    </lineage>
</organism>
<keyword evidence="2" id="KW-0808">Transferase</keyword>
<dbReference type="EMBL" id="AP018930">
    <property type="protein sequence ID" value="BBG27501.1"/>
    <property type="molecule type" value="Genomic_DNA"/>
</dbReference>
<keyword evidence="1" id="KW-0328">Glycosyltransferase</keyword>